<feature type="region of interest" description="Disordered" evidence="1">
    <location>
        <begin position="1"/>
        <end position="32"/>
    </location>
</feature>
<proteinExistence type="predicted"/>
<organism evidence="3 4">
    <name type="scientific">Rhodopirellula maiorica SM1</name>
    <dbReference type="NCBI Taxonomy" id="1265738"/>
    <lineage>
        <taxon>Bacteria</taxon>
        <taxon>Pseudomonadati</taxon>
        <taxon>Planctomycetota</taxon>
        <taxon>Planctomycetia</taxon>
        <taxon>Pirellulales</taxon>
        <taxon>Pirellulaceae</taxon>
        <taxon>Novipirellula</taxon>
    </lineage>
</organism>
<dbReference type="AlphaFoldDB" id="M5RBF3"/>
<evidence type="ECO:0000313" key="4">
    <source>
        <dbReference type="Proteomes" id="UP000011991"/>
    </source>
</evidence>
<name>M5RBF3_9BACT</name>
<evidence type="ECO:0000313" key="3">
    <source>
        <dbReference type="EMBL" id="EMI16715.1"/>
    </source>
</evidence>
<protein>
    <submittedName>
        <fullName evidence="3">Uncharacterized protein</fullName>
    </submittedName>
</protein>
<keyword evidence="2" id="KW-0812">Transmembrane</keyword>
<dbReference type="PATRIC" id="fig|1265738.3.peg.6344"/>
<feature type="transmembrane region" description="Helical" evidence="2">
    <location>
        <begin position="63"/>
        <end position="83"/>
    </location>
</feature>
<evidence type="ECO:0000256" key="2">
    <source>
        <dbReference type="SAM" id="Phobius"/>
    </source>
</evidence>
<gene>
    <name evidence="3" type="ORF">RMSM_06366</name>
</gene>
<sequence>MTSTLSNRKPVNPYKPPAEEINEEAPVGEPYRDRLRTKPRRSFSVAVFGTLFFAGPYNSIAPVRTVTCAIAFGLVAVWGERIYPRNY</sequence>
<comment type="caution">
    <text evidence="3">The sequence shown here is derived from an EMBL/GenBank/DDBJ whole genome shotgun (WGS) entry which is preliminary data.</text>
</comment>
<dbReference type="Proteomes" id="UP000011991">
    <property type="component" value="Unassembled WGS sequence"/>
</dbReference>
<feature type="transmembrane region" description="Helical" evidence="2">
    <location>
        <begin position="41"/>
        <end position="57"/>
    </location>
</feature>
<dbReference type="EMBL" id="ANOG01000923">
    <property type="protein sequence ID" value="EMI16715.1"/>
    <property type="molecule type" value="Genomic_DNA"/>
</dbReference>
<accession>M5RBF3</accession>
<reference evidence="3 4" key="1">
    <citation type="journal article" date="2013" name="Mar. Genomics">
        <title>Expression of sulfatases in Rhodopirellula baltica and the diversity of sulfatases in the genus Rhodopirellula.</title>
        <authorList>
            <person name="Wegner C.E."/>
            <person name="Richter-Heitmann T."/>
            <person name="Klindworth A."/>
            <person name="Klockow C."/>
            <person name="Richter M."/>
            <person name="Achstetter T."/>
            <person name="Glockner F.O."/>
            <person name="Harder J."/>
        </authorList>
    </citation>
    <scope>NUCLEOTIDE SEQUENCE [LARGE SCALE GENOMIC DNA]</scope>
    <source>
        <strain evidence="3 4">SM1</strain>
    </source>
</reference>
<evidence type="ECO:0000256" key="1">
    <source>
        <dbReference type="SAM" id="MobiDB-lite"/>
    </source>
</evidence>
<keyword evidence="2" id="KW-0472">Membrane</keyword>
<keyword evidence="2" id="KW-1133">Transmembrane helix</keyword>
<keyword evidence="4" id="KW-1185">Reference proteome</keyword>